<dbReference type="InterPro" id="IPR036890">
    <property type="entry name" value="HATPase_C_sf"/>
</dbReference>
<sequence length="810" mass="88966">MAGMLRKSLQLFSLELYSGPVRALWELLQNADDCSFQDVPRVRIVHASKYLWLEYNEGGFLLEDVRALCNIGASTKQLGQTGQKGIGFKASFVLSARPHVFSNPFRFFFDEEASCPLPQVTPQVIPAHVETPQPLPQHGTAIYLPLRKAFPDLLDEVDPTLLLFLRQVRAITVERLGDVLTYALHGPPEGFVTIGVTTRGVNHSESEHKYFVAKASDLSIAFPLHGAAPASAAVSTTLPLSQLAGLRTPLNAPFDLTANREALMDSERNARLRDALAELWLTTVAQSTTQSTDSLSIRAWLLQPGLELAQTSFWAPFVQRVRSGLREVPLIPVTQTDGAKGLLPINRCRKPDSPLLAALRLTAADLGLLGLGLPVKEYMQHLAGTDTGMAEFDASDLIQLLSLSKDDDVVKALAKCQDLDLLALRQAPLFLLAESIVWTACGEDHIFSSVPKGAPANLLRVLDKASACPADKELLKLLGCGSKATHRDVAHAIVKQTLGLTETEDLALQFRASRGAFLTADHRFSWTNLAYLGRRWQEILNSSSADRWLANRSAEEMEGLMRSLLVPSCMGLLHEARELESPYLLGCKPGTANYDRSRVLKEPPGEDGMKARLWWELVFLRFGAQVSKAETLKLPKGIFKVRNIVQHMNAVLDVYAARDLGSLRRRCEIEDRAGTTRQLEQCFGPKFEHFLGPEVVEVGKSADLAALAERLGVTTEPSGPMVLSLLSRAARAETTLQAAYRFAAEVWHEDPDCMTSAIAHTQETGIWILEATLPARCPSSRAFAARSPPRGREKMAKAGTGPSQSLPCRW</sequence>
<dbReference type="SUPFAM" id="SSF55874">
    <property type="entry name" value="ATPase domain of HSP90 chaperone/DNA topoisomerase II/histidine kinase"/>
    <property type="match status" value="1"/>
</dbReference>
<protein>
    <recommendedName>
        <fullName evidence="4">Sacsin</fullName>
    </recommendedName>
</protein>
<keyword evidence="3" id="KW-1185">Reference proteome</keyword>
<feature type="compositionally biased region" description="Polar residues" evidence="1">
    <location>
        <begin position="801"/>
        <end position="810"/>
    </location>
</feature>
<organism evidence="2 3">
    <name type="scientific">Effrenium voratum</name>
    <dbReference type="NCBI Taxonomy" id="2562239"/>
    <lineage>
        <taxon>Eukaryota</taxon>
        <taxon>Sar</taxon>
        <taxon>Alveolata</taxon>
        <taxon>Dinophyceae</taxon>
        <taxon>Suessiales</taxon>
        <taxon>Symbiodiniaceae</taxon>
        <taxon>Effrenium</taxon>
    </lineage>
</organism>
<accession>A0AA36IJE4</accession>
<dbReference type="AlphaFoldDB" id="A0AA36IJE4"/>
<comment type="caution">
    <text evidence="2">The sequence shown here is derived from an EMBL/GenBank/DDBJ whole genome shotgun (WGS) entry which is preliminary data.</text>
</comment>
<dbReference type="Proteomes" id="UP001178507">
    <property type="component" value="Unassembled WGS sequence"/>
</dbReference>
<dbReference type="NCBIfam" id="NF047352">
    <property type="entry name" value="P_loop_sacsin"/>
    <property type="match status" value="1"/>
</dbReference>
<dbReference type="PANTHER" id="PTHR32387:SF0">
    <property type="entry name" value="PROTEIN NO VEIN"/>
    <property type="match status" value="1"/>
</dbReference>
<dbReference type="Gene3D" id="3.30.565.10">
    <property type="entry name" value="Histidine kinase-like ATPase, C-terminal domain"/>
    <property type="match status" value="1"/>
</dbReference>
<feature type="region of interest" description="Disordered" evidence="1">
    <location>
        <begin position="781"/>
        <end position="810"/>
    </location>
</feature>
<evidence type="ECO:0000256" key="1">
    <source>
        <dbReference type="SAM" id="MobiDB-lite"/>
    </source>
</evidence>
<name>A0AA36IJE4_9DINO</name>
<evidence type="ECO:0000313" key="3">
    <source>
        <dbReference type="Proteomes" id="UP001178507"/>
    </source>
</evidence>
<reference evidence="2" key="1">
    <citation type="submission" date="2023-08" db="EMBL/GenBank/DDBJ databases">
        <authorList>
            <person name="Chen Y."/>
            <person name="Shah S."/>
            <person name="Dougan E. K."/>
            <person name="Thang M."/>
            <person name="Chan C."/>
        </authorList>
    </citation>
    <scope>NUCLEOTIDE SEQUENCE</scope>
</reference>
<dbReference type="EMBL" id="CAUJNA010001524">
    <property type="protein sequence ID" value="CAJ1387462.1"/>
    <property type="molecule type" value="Genomic_DNA"/>
</dbReference>
<dbReference type="PANTHER" id="PTHR32387">
    <property type="entry name" value="WU:FJ29H11"/>
    <property type="match status" value="1"/>
</dbReference>
<evidence type="ECO:0000313" key="2">
    <source>
        <dbReference type="EMBL" id="CAJ1387462.1"/>
    </source>
</evidence>
<evidence type="ECO:0008006" key="4">
    <source>
        <dbReference type="Google" id="ProtNLM"/>
    </source>
</evidence>
<proteinExistence type="predicted"/>
<dbReference type="InterPro" id="IPR052957">
    <property type="entry name" value="Auxin_embryo_med"/>
</dbReference>
<gene>
    <name evidence="2" type="ORF">EVOR1521_LOCUS13540</name>
</gene>